<evidence type="ECO:0000256" key="1">
    <source>
        <dbReference type="ARBA" id="ARBA00010062"/>
    </source>
</evidence>
<keyword evidence="6" id="KW-0614">Plasmid</keyword>
<dbReference type="Pfam" id="PF13458">
    <property type="entry name" value="Peripla_BP_6"/>
    <property type="match status" value="1"/>
</dbReference>
<dbReference type="PANTHER" id="PTHR30483">
    <property type="entry name" value="LEUCINE-SPECIFIC-BINDING PROTEIN"/>
    <property type="match status" value="1"/>
</dbReference>
<protein>
    <submittedName>
        <fullName evidence="6">ABC transporter substrate-binding protein</fullName>
    </submittedName>
</protein>
<dbReference type="SUPFAM" id="SSF53822">
    <property type="entry name" value="Periplasmic binding protein-like I"/>
    <property type="match status" value="1"/>
</dbReference>
<dbReference type="PANTHER" id="PTHR30483:SF6">
    <property type="entry name" value="PERIPLASMIC BINDING PROTEIN OF ABC TRANSPORTER FOR NATURAL AMINO ACIDS"/>
    <property type="match status" value="1"/>
</dbReference>
<dbReference type="InterPro" id="IPR051010">
    <property type="entry name" value="BCAA_transport"/>
</dbReference>
<evidence type="ECO:0000256" key="4">
    <source>
        <dbReference type="SAM" id="SignalP"/>
    </source>
</evidence>
<geneLocation type="plasmid" evidence="6 7">
    <name>unnamed4</name>
</geneLocation>
<feature type="signal peptide" evidence="4">
    <location>
        <begin position="1"/>
        <end position="27"/>
    </location>
</feature>
<evidence type="ECO:0000256" key="2">
    <source>
        <dbReference type="ARBA" id="ARBA00022729"/>
    </source>
</evidence>
<sequence>MTLNTFKTRARTGLLACAMAACGFTAAADIISLGAPIPLTGYFAADGVTMEQAITLAVDEINAKGGLLGNEVEVVTFDIGDLTPDKLAAAAANLIERGGVSALINGYGGMGPDIPAFCPYGIPYIHNDAVIGVIDLAERMGCNAIFNASDVDVNYGKSQFDMVLNTGHDFGTKRLAIVHGDFEWDINNAKSMAEAAEAVGWEVVYVQEVPYDTVEWTGIQSQIRAAEPSLIHLEALEPAVATTFLSQYKNNPAGEALLNVGYIGATPGLDDVIVQGQAEGILTFTLNAHQDNEAGNAFVERWKDAYGAEPSVSLAAAVYDMVNMWAAAVKQVGNADDHAAVANAIRDMKYDGLVGKFAFNDRNFIDNGSETQPAQLFQVQNGQRVRLVVGDTRVGDIVKPSWIQ</sequence>
<dbReference type="RefSeq" id="WP_343211983.1">
    <property type="nucleotide sequence ID" value="NZ_CP123585.1"/>
</dbReference>
<dbReference type="InterPro" id="IPR028081">
    <property type="entry name" value="Leu-bd"/>
</dbReference>
<dbReference type="EMBL" id="CP123585">
    <property type="protein sequence ID" value="WZK91275.1"/>
    <property type="molecule type" value="Genomic_DNA"/>
</dbReference>
<dbReference type="Gene3D" id="3.40.50.2300">
    <property type="match status" value="2"/>
</dbReference>
<gene>
    <name evidence="6" type="ORF">QEZ52_21055</name>
</gene>
<feature type="domain" description="Leucine-binding protein" evidence="5">
    <location>
        <begin position="31"/>
        <end position="382"/>
    </location>
</feature>
<evidence type="ECO:0000313" key="6">
    <source>
        <dbReference type="EMBL" id="WZK91275.1"/>
    </source>
</evidence>
<keyword evidence="3" id="KW-0029">Amino-acid transport</keyword>
<keyword evidence="3" id="KW-0813">Transport</keyword>
<evidence type="ECO:0000313" key="7">
    <source>
        <dbReference type="Proteomes" id="UP001623232"/>
    </source>
</evidence>
<keyword evidence="7" id="KW-1185">Reference proteome</keyword>
<evidence type="ECO:0000259" key="5">
    <source>
        <dbReference type="Pfam" id="PF13458"/>
    </source>
</evidence>
<proteinExistence type="inferred from homology"/>
<dbReference type="Proteomes" id="UP001623232">
    <property type="component" value="Plasmid unnamed4"/>
</dbReference>
<dbReference type="PROSITE" id="PS51257">
    <property type="entry name" value="PROKAR_LIPOPROTEIN"/>
    <property type="match status" value="1"/>
</dbReference>
<reference evidence="6 7" key="1">
    <citation type="submission" date="2023-04" db="EMBL/GenBank/DDBJ databases">
        <title>Complete genome sequence of Alisedimentitalea scapharcae.</title>
        <authorList>
            <person name="Rong J.-C."/>
            <person name="Yi M.-L."/>
            <person name="Zhao Q."/>
        </authorList>
    </citation>
    <scope>NUCLEOTIDE SEQUENCE [LARGE SCALE GENOMIC DNA]</scope>
    <source>
        <strain evidence="6 7">KCTC 42119</strain>
        <plasmid evidence="6 7">unnamed4</plasmid>
    </source>
</reference>
<evidence type="ECO:0000256" key="3">
    <source>
        <dbReference type="ARBA" id="ARBA00022970"/>
    </source>
</evidence>
<organism evidence="6 7">
    <name type="scientific">Aliisedimentitalea scapharcae</name>
    <dbReference type="NCBI Taxonomy" id="1524259"/>
    <lineage>
        <taxon>Bacteria</taxon>
        <taxon>Pseudomonadati</taxon>
        <taxon>Pseudomonadota</taxon>
        <taxon>Alphaproteobacteria</taxon>
        <taxon>Rhodobacterales</taxon>
        <taxon>Roseobacteraceae</taxon>
        <taxon>Aliisedimentitalea</taxon>
    </lineage>
</organism>
<name>A0ABZ2Y2H3_9RHOB</name>
<keyword evidence="2 4" id="KW-0732">Signal</keyword>
<dbReference type="InterPro" id="IPR028082">
    <property type="entry name" value="Peripla_BP_I"/>
</dbReference>
<feature type="chain" id="PRO_5045663959" evidence="4">
    <location>
        <begin position="28"/>
        <end position="404"/>
    </location>
</feature>
<comment type="similarity">
    <text evidence="1">Belongs to the leucine-binding protein family.</text>
</comment>
<accession>A0ABZ2Y2H3</accession>